<dbReference type="InterPro" id="IPR039793">
    <property type="entry name" value="UROS/Hem4"/>
</dbReference>
<sequence length="117" mass="12538">MHLTAQRRSREIDEALTRLGAEVFHCPALVVVPDERDEQIARDTRAILAARPEAVLITTGVGLRAWLAAADALELGEPLRRLLGQTRLLARGPRPTGPSGPPGSRPTGSHPGRARAS</sequence>
<evidence type="ECO:0000313" key="4">
    <source>
        <dbReference type="Proteomes" id="UP000092021"/>
    </source>
</evidence>
<feature type="domain" description="Tetrapyrrole biosynthesis uroporphyrinogen III synthase" evidence="2">
    <location>
        <begin position="11"/>
        <end position="94"/>
    </location>
</feature>
<dbReference type="PANTHER" id="PTHR40082">
    <property type="entry name" value="BLR5956 PROTEIN"/>
    <property type="match status" value="1"/>
</dbReference>
<dbReference type="AlphaFoldDB" id="A0A657IUC7"/>
<name>A0A657IUC7_9MICC</name>
<dbReference type="PANTHER" id="PTHR40082:SF1">
    <property type="entry name" value="BLR5956 PROTEIN"/>
    <property type="match status" value="1"/>
</dbReference>
<comment type="caution">
    <text evidence="3">The sequence shown here is derived from an EMBL/GenBank/DDBJ whole genome shotgun (WGS) entry which is preliminary data.</text>
</comment>
<protein>
    <recommendedName>
        <fullName evidence="2">Tetrapyrrole biosynthesis uroporphyrinogen III synthase domain-containing protein</fullName>
    </recommendedName>
</protein>
<feature type="compositionally biased region" description="Pro residues" evidence="1">
    <location>
        <begin position="95"/>
        <end position="104"/>
    </location>
</feature>
<feature type="region of interest" description="Disordered" evidence="1">
    <location>
        <begin position="86"/>
        <end position="117"/>
    </location>
</feature>
<proteinExistence type="predicted"/>
<dbReference type="GO" id="GO:0004852">
    <property type="term" value="F:uroporphyrinogen-III synthase activity"/>
    <property type="evidence" value="ECO:0007669"/>
    <property type="project" value="InterPro"/>
</dbReference>
<dbReference type="GO" id="GO:0006780">
    <property type="term" value="P:uroporphyrinogen III biosynthetic process"/>
    <property type="evidence" value="ECO:0007669"/>
    <property type="project" value="InterPro"/>
</dbReference>
<evidence type="ECO:0000313" key="3">
    <source>
        <dbReference type="EMBL" id="OAX59150.1"/>
    </source>
</evidence>
<dbReference type="SUPFAM" id="SSF69618">
    <property type="entry name" value="HemD-like"/>
    <property type="match status" value="1"/>
</dbReference>
<accession>A0A657IUC7</accession>
<dbReference type="InterPro" id="IPR003754">
    <property type="entry name" value="4pyrrol_synth_uPrphyn_synth"/>
</dbReference>
<reference evidence="3 4" key="1">
    <citation type="submission" date="2016-04" db="EMBL/GenBank/DDBJ databases">
        <title>Identification of putative biosynthetic pathways for the production of bioactive secondary metabolites by the marine actinomycete Kocuria kristinae RUTW2-3.</title>
        <authorList>
            <person name="Waterworth S.C."/>
            <person name="Walmsley T.A."/>
            <person name="Matongo T."/>
            <person name="Davies-Coleman M.T."/>
            <person name="Dorrington R.A."/>
        </authorList>
    </citation>
    <scope>NUCLEOTIDE SEQUENCE [LARGE SCALE GENOMIC DNA]</scope>
    <source>
        <strain evidence="3 4">RUTW4-5</strain>
    </source>
</reference>
<evidence type="ECO:0000256" key="1">
    <source>
        <dbReference type="SAM" id="MobiDB-lite"/>
    </source>
</evidence>
<evidence type="ECO:0000259" key="2">
    <source>
        <dbReference type="Pfam" id="PF02602"/>
    </source>
</evidence>
<gene>
    <name evidence="3" type="ORF">A5N15_07525</name>
</gene>
<dbReference type="EMBL" id="LWGZ01000660">
    <property type="protein sequence ID" value="OAX59150.1"/>
    <property type="molecule type" value="Genomic_DNA"/>
</dbReference>
<dbReference type="InterPro" id="IPR036108">
    <property type="entry name" value="4pyrrol_syn_uPrphyn_synt_sf"/>
</dbReference>
<organism evidence="3 4">
    <name type="scientific">Rothia kristinae</name>
    <dbReference type="NCBI Taxonomy" id="37923"/>
    <lineage>
        <taxon>Bacteria</taxon>
        <taxon>Bacillati</taxon>
        <taxon>Actinomycetota</taxon>
        <taxon>Actinomycetes</taxon>
        <taxon>Micrococcales</taxon>
        <taxon>Micrococcaceae</taxon>
        <taxon>Rothia</taxon>
    </lineage>
</organism>
<dbReference type="Proteomes" id="UP000092021">
    <property type="component" value="Unassembled WGS sequence"/>
</dbReference>
<dbReference type="Pfam" id="PF02602">
    <property type="entry name" value="HEM4"/>
    <property type="match status" value="1"/>
</dbReference>
<dbReference type="Gene3D" id="3.40.50.10090">
    <property type="match status" value="2"/>
</dbReference>